<dbReference type="InterPro" id="IPR050483">
    <property type="entry name" value="CoA-transferase_III_domain"/>
</dbReference>
<dbReference type="PANTHER" id="PTHR48207:SF3">
    <property type="entry name" value="SUCCINATE--HYDROXYMETHYLGLUTARATE COA-TRANSFERASE"/>
    <property type="match status" value="1"/>
</dbReference>
<feature type="region of interest" description="Disordered" evidence="2">
    <location>
        <begin position="409"/>
        <end position="428"/>
    </location>
</feature>
<dbReference type="SUPFAM" id="SSF89796">
    <property type="entry name" value="CoA-transferase family III (CaiB/BaiF)"/>
    <property type="match status" value="1"/>
</dbReference>
<dbReference type="Gene3D" id="3.40.50.10540">
    <property type="entry name" value="Crotonobetainyl-coa:carnitine coa-transferase, domain 1"/>
    <property type="match status" value="1"/>
</dbReference>
<protein>
    <submittedName>
        <fullName evidence="3">CoA transferase</fullName>
    </submittedName>
</protein>
<dbReference type="Proteomes" id="UP001162800">
    <property type="component" value="Chromosome"/>
</dbReference>
<dbReference type="Gene3D" id="3.30.1540.10">
    <property type="entry name" value="formyl-coa transferase, domain 3"/>
    <property type="match status" value="1"/>
</dbReference>
<dbReference type="InterPro" id="IPR044855">
    <property type="entry name" value="CoA-Trfase_III_dom3_sf"/>
</dbReference>
<accession>A0ABY6GFF0</accession>
<dbReference type="Pfam" id="PF02515">
    <property type="entry name" value="CoA_transf_3"/>
    <property type="match status" value="1"/>
</dbReference>
<keyword evidence="1 3" id="KW-0808">Transferase</keyword>
<evidence type="ECO:0000256" key="1">
    <source>
        <dbReference type="ARBA" id="ARBA00022679"/>
    </source>
</evidence>
<proteinExistence type="predicted"/>
<feature type="region of interest" description="Disordered" evidence="2">
    <location>
        <begin position="44"/>
        <end position="71"/>
    </location>
</feature>
<dbReference type="InterPro" id="IPR003673">
    <property type="entry name" value="CoA-Trfase_fam_III"/>
</dbReference>
<dbReference type="EMBL" id="CP106881">
    <property type="protein sequence ID" value="UYG53107.1"/>
    <property type="molecule type" value="Genomic_DNA"/>
</dbReference>
<keyword evidence="4" id="KW-1185">Reference proteome</keyword>
<organism evidence="3 4">
    <name type="scientific">Comamonas endophytica</name>
    <dbReference type="NCBI Taxonomy" id="2949090"/>
    <lineage>
        <taxon>Bacteria</taxon>
        <taxon>Pseudomonadati</taxon>
        <taxon>Pseudomonadota</taxon>
        <taxon>Betaproteobacteria</taxon>
        <taxon>Burkholderiales</taxon>
        <taxon>Comamonadaceae</taxon>
        <taxon>Comamonas</taxon>
    </lineage>
</organism>
<gene>
    <name evidence="3" type="ORF">M9799_07800</name>
</gene>
<dbReference type="InterPro" id="IPR023606">
    <property type="entry name" value="CoA-Trfase_III_dom_1_sf"/>
</dbReference>
<dbReference type="RefSeq" id="WP_231043001.1">
    <property type="nucleotide sequence ID" value="NZ_CP106881.1"/>
</dbReference>
<name>A0ABY6GFF0_9BURK</name>
<dbReference type="GO" id="GO:0016740">
    <property type="term" value="F:transferase activity"/>
    <property type="evidence" value="ECO:0007669"/>
    <property type="project" value="UniProtKB-KW"/>
</dbReference>
<dbReference type="PANTHER" id="PTHR48207">
    <property type="entry name" value="SUCCINATE--HYDROXYMETHYLGLUTARATE COA-TRANSFERASE"/>
    <property type="match status" value="1"/>
</dbReference>
<evidence type="ECO:0000313" key="3">
    <source>
        <dbReference type="EMBL" id="UYG53107.1"/>
    </source>
</evidence>
<evidence type="ECO:0000313" key="4">
    <source>
        <dbReference type="Proteomes" id="UP001162800"/>
    </source>
</evidence>
<sequence length="428" mass="45326">MSAAMGALSGIRVLDLSRVLAGPWVAQMLADFGADVIKVERAGVGDESRTQGSRPAQRAGHNTEDSSGFSAVNRGKRSIELDLSLPSGQEVARRLAAECDILIENFKTGDLQRYGLDYATLGRINPRLVYCSITGFGQTGPYRQLPGYDLIFQAMSGLMSATGGPHDAPGGGPQRVGYPISDATAGLYATIGILAALRWRDTPGGSGQHIDLALLDAQIAAMTLVPTNYLIAGQLPQRVGIASQMSCPYQAFDCADGQLVVAVNNAKQFTAMCRVLGLEHLAQEPLYASNALRVANRASLIPPLAEAMARMPVAECRARLSDAGVPCGPLNDIGQVFEDEQVRHRGLRQQVAHPVKGITPIVANPLKFSASPVAYRRAPPQLGEHTAEVLRELLGMDEAELSDLRAAGGVGSSDLARQSAGDTMKVTS</sequence>
<evidence type="ECO:0000256" key="2">
    <source>
        <dbReference type="SAM" id="MobiDB-lite"/>
    </source>
</evidence>
<reference evidence="3" key="1">
    <citation type="submission" date="2022-09" db="EMBL/GenBank/DDBJ databases">
        <title>The complete genome of Acidovorax sp. 5MLIR.</title>
        <authorList>
            <person name="Liu L."/>
            <person name="Yue J."/>
            <person name="Yang F."/>
            <person name="Yuan J."/>
            <person name="Li L."/>
        </authorList>
    </citation>
    <scope>NUCLEOTIDE SEQUENCE</scope>
    <source>
        <strain evidence="3">5MLIR</strain>
    </source>
</reference>